<dbReference type="EMBL" id="JAWDEY010000031">
    <property type="protein sequence ID" value="KAK6588622.1"/>
    <property type="molecule type" value="Genomic_DNA"/>
</dbReference>
<keyword evidence="4" id="KW-1185">Reference proteome</keyword>
<protein>
    <submittedName>
        <fullName evidence="3">Apicomplexan conserved with transmembrane region near the C-terminus</fullName>
    </submittedName>
</protein>
<sequence>MIPKNNEDDAKDVIKGQNKKKNNLDEQDNPQKIVSGKLTDLCTLDLSKETSSLQLPNAFSRLMQITKQLQNELRMTRKERDEAYNSLILQRDYYEQSATSKNLSKNKLDNHFDTEYLEKLLNNTASFEYRAEINNLRKEYERKIHDMEKEFEEESKRLRTQILSDVEIYLVKYRDLAKLATEEAKRQKKKAEIIKLKTKELTEMTCKSFEEKLRKKMQDDLKKHEEATQSAYSKLLSKERSMQIKWSEREEILEREKKDFERSVMKQAEKRIEEFRKGFISSQAQLAKEREIFDDMMEKLRERISLECAEFEQDMYHRFAVTFNLDENEVSRRLQNYDAALSKETS</sequence>
<organism evidence="3 4">
    <name type="scientific">Cryptosporidium xiaoi</name>
    <dbReference type="NCBI Taxonomy" id="659607"/>
    <lineage>
        <taxon>Eukaryota</taxon>
        <taxon>Sar</taxon>
        <taxon>Alveolata</taxon>
        <taxon>Apicomplexa</taxon>
        <taxon>Conoidasida</taxon>
        <taxon>Coccidia</taxon>
        <taxon>Eucoccidiorida</taxon>
        <taxon>Eimeriorina</taxon>
        <taxon>Cryptosporidiidae</taxon>
        <taxon>Cryptosporidium</taxon>
    </lineage>
</organism>
<dbReference type="Proteomes" id="UP001311799">
    <property type="component" value="Unassembled WGS sequence"/>
</dbReference>
<feature type="compositionally biased region" description="Basic and acidic residues" evidence="2">
    <location>
        <begin position="1"/>
        <end position="14"/>
    </location>
</feature>
<reference evidence="3 4" key="1">
    <citation type="submission" date="2023-10" db="EMBL/GenBank/DDBJ databases">
        <title>Comparative genomics analysis reveals potential genetic determinants of host preference in Cryptosporidium xiaoi.</title>
        <authorList>
            <person name="Xiao L."/>
            <person name="Li J."/>
        </authorList>
    </citation>
    <scope>NUCLEOTIDE SEQUENCE [LARGE SCALE GENOMIC DNA]</scope>
    <source>
        <strain evidence="3 4">52996</strain>
    </source>
</reference>
<feature type="coiled-coil region" evidence="1">
    <location>
        <begin position="130"/>
        <end position="227"/>
    </location>
</feature>
<comment type="caution">
    <text evidence="3">The sequence shown here is derived from an EMBL/GenBank/DDBJ whole genome shotgun (WGS) entry which is preliminary data.</text>
</comment>
<name>A0AAV9XVB5_9CRYT</name>
<keyword evidence="3" id="KW-0472">Membrane</keyword>
<feature type="region of interest" description="Disordered" evidence="2">
    <location>
        <begin position="1"/>
        <end position="31"/>
    </location>
</feature>
<accession>A0AAV9XVB5</accession>
<gene>
    <name evidence="3" type="ORF">RS030_3444</name>
</gene>
<evidence type="ECO:0000256" key="2">
    <source>
        <dbReference type="SAM" id="MobiDB-lite"/>
    </source>
</evidence>
<evidence type="ECO:0000256" key="1">
    <source>
        <dbReference type="SAM" id="Coils"/>
    </source>
</evidence>
<keyword evidence="3" id="KW-0812">Transmembrane</keyword>
<dbReference type="AlphaFoldDB" id="A0AAV9XVB5"/>
<evidence type="ECO:0000313" key="3">
    <source>
        <dbReference type="EMBL" id="KAK6588622.1"/>
    </source>
</evidence>
<evidence type="ECO:0000313" key="4">
    <source>
        <dbReference type="Proteomes" id="UP001311799"/>
    </source>
</evidence>
<keyword evidence="1" id="KW-0175">Coiled coil</keyword>
<proteinExistence type="predicted"/>